<accession>A0A0P6X0U5</accession>
<keyword evidence="1" id="KW-0812">Transmembrane</keyword>
<dbReference type="EMBL" id="LGCK01000007">
    <property type="protein sequence ID" value="KPL72821.1"/>
    <property type="molecule type" value="Genomic_DNA"/>
</dbReference>
<proteinExistence type="predicted"/>
<feature type="transmembrane region" description="Helical" evidence="1">
    <location>
        <begin position="7"/>
        <end position="27"/>
    </location>
</feature>
<gene>
    <name evidence="2" type="ORF">ADM99_07080</name>
</gene>
<evidence type="ECO:0000256" key="1">
    <source>
        <dbReference type="SAM" id="Phobius"/>
    </source>
</evidence>
<keyword evidence="3" id="KW-1185">Reference proteome</keyword>
<evidence type="ECO:0000313" key="3">
    <source>
        <dbReference type="Proteomes" id="UP000050430"/>
    </source>
</evidence>
<sequence>MNRKSTVLVILIIIAVLILGILGVVYLQGAVPDTIKSNISMGDSDKAKVRCEEVVKASLRNAVKAKFSGQKVDSLGKNRFQVTGKVDAPNASGIIVRGNYNCIFNFNTKSFDLLSLEGDDVWKPLKK</sequence>
<protein>
    <recommendedName>
        <fullName evidence="4">DUF4878 domain-containing protein</fullName>
    </recommendedName>
</protein>
<evidence type="ECO:0008006" key="4">
    <source>
        <dbReference type="Google" id="ProtNLM"/>
    </source>
</evidence>
<reference evidence="2 3" key="1">
    <citation type="submission" date="2015-07" db="EMBL/GenBank/DDBJ databases">
        <title>Genome sequence of Leptolinea tardivitalis DSM 16556.</title>
        <authorList>
            <person name="Hemp J."/>
            <person name="Ward L.M."/>
            <person name="Pace L.A."/>
            <person name="Fischer W.W."/>
        </authorList>
    </citation>
    <scope>NUCLEOTIDE SEQUENCE [LARGE SCALE GENOMIC DNA]</scope>
    <source>
        <strain evidence="2 3">YMTK-2</strain>
    </source>
</reference>
<dbReference type="AlphaFoldDB" id="A0A0P6X0U5"/>
<keyword evidence="1" id="KW-0472">Membrane</keyword>
<dbReference type="Proteomes" id="UP000050430">
    <property type="component" value="Unassembled WGS sequence"/>
</dbReference>
<name>A0A0P6X0U5_9CHLR</name>
<keyword evidence="1" id="KW-1133">Transmembrane helix</keyword>
<comment type="caution">
    <text evidence="2">The sequence shown here is derived from an EMBL/GenBank/DDBJ whole genome shotgun (WGS) entry which is preliminary data.</text>
</comment>
<dbReference type="STRING" id="229920.ADM99_07080"/>
<organism evidence="2 3">
    <name type="scientific">Leptolinea tardivitalis</name>
    <dbReference type="NCBI Taxonomy" id="229920"/>
    <lineage>
        <taxon>Bacteria</taxon>
        <taxon>Bacillati</taxon>
        <taxon>Chloroflexota</taxon>
        <taxon>Anaerolineae</taxon>
        <taxon>Anaerolineales</taxon>
        <taxon>Anaerolineaceae</taxon>
        <taxon>Leptolinea</taxon>
    </lineage>
</organism>
<evidence type="ECO:0000313" key="2">
    <source>
        <dbReference type="EMBL" id="KPL72821.1"/>
    </source>
</evidence>
<dbReference type="RefSeq" id="WP_062421069.1">
    <property type="nucleotide sequence ID" value="NZ_BBYA01000008.1"/>
</dbReference>